<feature type="signal peptide" evidence="1">
    <location>
        <begin position="1"/>
        <end position="27"/>
    </location>
</feature>
<gene>
    <name evidence="3" type="ORF">DFH08DRAFT_794838</name>
</gene>
<dbReference type="InterPro" id="IPR029058">
    <property type="entry name" value="AB_hydrolase_fold"/>
</dbReference>
<name>A0AAD7E8H0_9AGAR</name>
<dbReference type="Pfam" id="PF00561">
    <property type="entry name" value="Abhydrolase_1"/>
    <property type="match status" value="1"/>
</dbReference>
<dbReference type="SUPFAM" id="SSF53474">
    <property type="entry name" value="alpha/beta-Hydrolases"/>
    <property type="match status" value="1"/>
</dbReference>
<evidence type="ECO:0000256" key="1">
    <source>
        <dbReference type="SAM" id="SignalP"/>
    </source>
</evidence>
<evidence type="ECO:0000259" key="2">
    <source>
        <dbReference type="Pfam" id="PF00561"/>
    </source>
</evidence>
<sequence length="564" mass="60931">MLHKPSFPLRMGLLPLLVLQTLTAVTAASAIASAQRKAQTVRWVDCHNKVPDPVASALNATGGVFTGTIPSNLFCGEMDVPMDYTKPFDAVINNITIGFAMNRPAKRAAGLILHHAGGPGENAAAQAWANAFNISILAPLAAGLEDFDFLAVNCRGLQFSNPLNLSSGVFFNNVSFAFPSTQAEFDQYQAAMKNFIDAAIRDSTPPGIMQHLGAVEIIQDWDLMRAAFGYDKVSFTGISYGTFVGMAYAARYPERVDRFVLDAVFPHGIDLKSMVKFQVGAANRLVQRSDAFCLTDPSCPFYGQGNGTVIKAWETVLARAIQSPLPAISCGPGTGCNSPVTPTDLRQAVTFWLSSDPDFPLFNNALNASLHGDASLFAYQPQFDIRETNITPLLCSDFHPLSEVTDDVKTFARWNSLSPSNDTDPLQIIYSLSWQLMLQCTVWPYSTPKSVTLPTKLKLMWMTSDFDLNLATELSTFAWQQAPESTLVIRHGDDHSSLYIPPGPAALAGDIARKFLHTGVMPGPRSDAQVTILAPGSTRGPIPGAYDVPTGAVAGDISSVEDIE</sequence>
<dbReference type="EMBL" id="JARIHO010000124">
    <property type="protein sequence ID" value="KAJ7301890.1"/>
    <property type="molecule type" value="Genomic_DNA"/>
</dbReference>
<dbReference type="Gene3D" id="3.40.50.1820">
    <property type="entry name" value="alpha/beta hydrolase"/>
    <property type="match status" value="1"/>
</dbReference>
<comment type="caution">
    <text evidence="3">The sequence shown here is derived from an EMBL/GenBank/DDBJ whole genome shotgun (WGS) entry which is preliminary data.</text>
</comment>
<accession>A0AAD7E8H0</accession>
<dbReference type="InterPro" id="IPR000073">
    <property type="entry name" value="AB_hydrolase_1"/>
</dbReference>
<evidence type="ECO:0000313" key="3">
    <source>
        <dbReference type="EMBL" id="KAJ7301890.1"/>
    </source>
</evidence>
<feature type="chain" id="PRO_5042224457" description="AB hydrolase-1 domain-containing protein" evidence="1">
    <location>
        <begin position="28"/>
        <end position="564"/>
    </location>
</feature>
<reference evidence="3" key="1">
    <citation type="submission" date="2023-03" db="EMBL/GenBank/DDBJ databases">
        <title>Massive genome expansion in bonnet fungi (Mycena s.s.) driven by repeated elements and novel gene families across ecological guilds.</title>
        <authorList>
            <consortium name="Lawrence Berkeley National Laboratory"/>
            <person name="Harder C.B."/>
            <person name="Miyauchi S."/>
            <person name="Viragh M."/>
            <person name="Kuo A."/>
            <person name="Thoen E."/>
            <person name="Andreopoulos B."/>
            <person name="Lu D."/>
            <person name="Skrede I."/>
            <person name="Drula E."/>
            <person name="Henrissat B."/>
            <person name="Morin E."/>
            <person name="Kohler A."/>
            <person name="Barry K."/>
            <person name="LaButti K."/>
            <person name="Morin E."/>
            <person name="Salamov A."/>
            <person name="Lipzen A."/>
            <person name="Mereny Z."/>
            <person name="Hegedus B."/>
            <person name="Baldrian P."/>
            <person name="Stursova M."/>
            <person name="Weitz H."/>
            <person name="Taylor A."/>
            <person name="Grigoriev I.V."/>
            <person name="Nagy L.G."/>
            <person name="Martin F."/>
            <person name="Kauserud H."/>
        </authorList>
    </citation>
    <scope>NUCLEOTIDE SEQUENCE</scope>
    <source>
        <strain evidence="3">CBHHK002</strain>
    </source>
</reference>
<keyword evidence="4" id="KW-1185">Reference proteome</keyword>
<dbReference type="AlphaFoldDB" id="A0AAD7E8H0"/>
<proteinExistence type="predicted"/>
<feature type="domain" description="AB hydrolase-1" evidence="2">
    <location>
        <begin position="113"/>
        <end position="301"/>
    </location>
</feature>
<organism evidence="3 4">
    <name type="scientific">Mycena albidolilacea</name>
    <dbReference type="NCBI Taxonomy" id="1033008"/>
    <lineage>
        <taxon>Eukaryota</taxon>
        <taxon>Fungi</taxon>
        <taxon>Dikarya</taxon>
        <taxon>Basidiomycota</taxon>
        <taxon>Agaricomycotina</taxon>
        <taxon>Agaricomycetes</taxon>
        <taxon>Agaricomycetidae</taxon>
        <taxon>Agaricales</taxon>
        <taxon>Marasmiineae</taxon>
        <taxon>Mycenaceae</taxon>
        <taxon>Mycena</taxon>
    </lineage>
</organism>
<evidence type="ECO:0000313" key="4">
    <source>
        <dbReference type="Proteomes" id="UP001218218"/>
    </source>
</evidence>
<protein>
    <recommendedName>
        <fullName evidence="2">AB hydrolase-1 domain-containing protein</fullName>
    </recommendedName>
</protein>
<keyword evidence="1" id="KW-0732">Signal</keyword>
<dbReference type="Proteomes" id="UP001218218">
    <property type="component" value="Unassembled WGS sequence"/>
</dbReference>